<dbReference type="EMBL" id="CP000099">
    <property type="protein sequence ID" value="AAZ69361.1"/>
    <property type="molecule type" value="Genomic_DNA"/>
</dbReference>
<protein>
    <submittedName>
        <fullName evidence="3">Uncharacterized protein</fullName>
    </submittedName>
</protein>
<organism evidence="3">
    <name type="scientific">Methanosarcina barkeri (strain Fusaro / DSM 804)</name>
    <dbReference type="NCBI Taxonomy" id="269797"/>
    <lineage>
        <taxon>Archaea</taxon>
        <taxon>Methanobacteriati</taxon>
        <taxon>Methanobacteriota</taxon>
        <taxon>Stenosarchaea group</taxon>
        <taxon>Methanomicrobia</taxon>
        <taxon>Methanosarcinales</taxon>
        <taxon>Methanosarcinaceae</taxon>
        <taxon>Methanosarcina</taxon>
    </lineage>
</organism>
<keyword evidence="2" id="KW-0472">Membrane</keyword>
<keyword evidence="2" id="KW-1133">Transmembrane helix</keyword>
<dbReference type="HOGENOM" id="CLU_197991_0_0_2"/>
<keyword evidence="2" id="KW-0812">Transmembrane</keyword>
<dbReference type="PaxDb" id="269797-Mbar_A0377"/>
<evidence type="ECO:0000256" key="2">
    <source>
        <dbReference type="SAM" id="Phobius"/>
    </source>
</evidence>
<gene>
    <name evidence="3" type="ordered locus">Mbar_A0377</name>
</gene>
<dbReference type="KEGG" id="mba:Mbar_A0377"/>
<reference evidence="3" key="1">
    <citation type="submission" date="2006-06" db="EMBL/GenBank/DDBJ databases">
        <title>Complete sequence of chromosome 1 of Methanosarcina barkeri str. fusaro.</title>
        <authorList>
            <person name="Copeland A."/>
            <person name="Lucas S."/>
            <person name="Lapidus A."/>
            <person name="Barry K."/>
            <person name="Detter J.C."/>
            <person name="Glavina T."/>
            <person name="Hammon N."/>
            <person name="Israni S."/>
            <person name="Pitluck S."/>
            <person name="Goodwin L.A."/>
            <person name="Saunders E.H."/>
            <person name="Schmutz J."/>
            <person name="Larimer F."/>
            <person name="Land M."/>
            <person name="Anderson I."/>
            <person name="Richardson P."/>
        </authorList>
    </citation>
    <scope>NUCLEOTIDE SEQUENCE</scope>
    <source>
        <strain evidence="3">Fusaro</strain>
    </source>
</reference>
<evidence type="ECO:0000256" key="1">
    <source>
        <dbReference type="SAM" id="MobiDB-lite"/>
    </source>
</evidence>
<feature type="transmembrane region" description="Helical" evidence="2">
    <location>
        <begin position="52"/>
        <end position="75"/>
    </location>
</feature>
<sequence length="79" mass="8967">MTDLEEVINAHMEQNKKISEGIKSQIEPTHKNRGFDSPEDNSQGRGIRSRAYYLDVIFVQIILLLLLYGVSVVVVHTLV</sequence>
<evidence type="ECO:0000313" key="3">
    <source>
        <dbReference type="EMBL" id="AAZ69361.1"/>
    </source>
</evidence>
<accession>Q46FI1</accession>
<dbReference type="AlphaFoldDB" id="Q46FI1"/>
<name>Q46FI1_METBF</name>
<feature type="region of interest" description="Disordered" evidence="1">
    <location>
        <begin position="13"/>
        <end position="45"/>
    </location>
</feature>
<proteinExistence type="predicted"/>